<reference evidence="3 4" key="1">
    <citation type="submission" date="2015-02" db="EMBL/GenBank/DDBJ databases">
        <title>Draft Genome Sequences of Two Closely-Related Aflatoxigenic Aspergillus Species Obtained from the Cote d'Ivoire.</title>
        <authorList>
            <person name="Moore G.G."/>
            <person name="Beltz S.B."/>
            <person name="Mack B.M."/>
        </authorList>
    </citation>
    <scope>NUCLEOTIDE SEQUENCE [LARGE SCALE GENOMIC DNA]</scope>
    <source>
        <strain evidence="3 4">SRRC1468</strain>
    </source>
</reference>
<dbReference type="EMBL" id="JZBS01002885">
    <property type="protein sequence ID" value="KKK16901.1"/>
    <property type="molecule type" value="Genomic_DNA"/>
</dbReference>
<dbReference type="Proteomes" id="UP000034291">
    <property type="component" value="Unassembled WGS sequence"/>
</dbReference>
<feature type="compositionally biased region" description="Polar residues" evidence="1">
    <location>
        <begin position="1"/>
        <end position="11"/>
    </location>
</feature>
<evidence type="ECO:0000313" key="4">
    <source>
        <dbReference type="Proteomes" id="UP000034291"/>
    </source>
</evidence>
<gene>
    <name evidence="3" type="ORF">ARAM_002678</name>
</gene>
<evidence type="ECO:0000256" key="2">
    <source>
        <dbReference type="SAM" id="Phobius"/>
    </source>
</evidence>
<organism evidence="3 4">
    <name type="scientific">Aspergillus rambellii</name>
    <dbReference type="NCBI Taxonomy" id="308745"/>
    <lineage>
        <taxon>Eukaryota</taxon>
        <taxon>Fungi</taxon>
        <taxon>Dikarya</taxon>
        <taxon>Ascomycota</taxon>
        <taxon>Pezizomycotina</taxon>
        <taxon>Eurotiomycetes</taxon>
        <taxon>Eurotiomycetidae</taxon>
        <taxon>Eurotiales</taxon>
        <taxon>Aspergillaceae</taxon>
        <taxon>Aspergillus</taxon>
        <taxon>Aspergillus subgen. Nidulantes</taxon>
    </lineage>
</organism>
<name>A0A0F8V1K6_9EURO</name>
<feature type="compositionally biased region" description="Basic and acidic residues" evidence="1">
    <location>
        <begin position="104"/>
        <end position="123"/>
    </location>
</feature>
<keyword evidence="2" id="KW-1133">Transmembrane helix</keyword>
<dbReference type="AlphaFoldDB" id="A0A0F8V1K6"/>
<feature type="region of interest" description="Disordered" evidence="1">
    <location>
        <begin position="1"/>
        <end position="62"/>
    </location>
</feature>
<comment type="caution">
    <text evidence="3">The sequence shown here is derived from an EMBL/GenBank/DDBJ whole genome shotgun (WGS) entry which is preliminary data.</text>
</comment>
<evidence type="ECO:0000313" key="3">
    <source>
        <dbReference type="EMBL" id="KKK16901.1"/>
    </source>
</evidence>
<keyword evidence="2" id="KW-0812">Transmembrane</keyword>
<accession>A0A0F8V1K6</accession>
<evidence type="ECO:0000256" key="1">
    <source>
        <dbReference type="SAM" id="MobiDB-lite"/>
    </source>
</evidence>
<keyword evidence="2" id="KW-0472">Membrane</keyword>
<protein>
    <submittedName>
        <fullName evidence="3">Uncharacterized protein</fullName>
    </submittedName>
</protein>
<keyword evidence="4" id="KW-1185">Reference proteome</keyword>
<sequence length="189" mass="21037">MVPSILTSPTSRKSEDETKLAPSSPQSIREIETKTAALPFVPETEPIRSPIRSPIRQDDDYDPFAGAKPCSPFYRHATLLHKVDRLTIQPKRSRSVEENPTDNEESRVLWRRLDDDEAPDQRGRGPKLWVQEKRRCDCMQGLTKKQRLLVKVAVAVITVGSMVAIAVGITAAVGGGVWKPDHQQKAFGG</sequence>
<feature type="transmembrane region" description="Helical" evidence="2">
    <location>
        <begin position="148"/>
        <end position="173"/>
    </location>
</feature>
<feature type="region of interest" description="Disordered" evidence="1">
    <location>
        <begin position="91"/>
        <end position="126"/>
    </location>
</feature>
<proteinExistence type="predicted"/>
<dbReference type="OrthoDB" id="5387214at2759"/>